<gene>
    <name evidence="2" type="ORF">ACO22_00392</name>
</gene>
<feature type="region of interest" description="Disordered" evidence="1">
    <location>
        <begin position="28"/>
        <end position="90"/>
    </location>
</feature>
<dbReference type="VEuPathDB" id="FungiDB:PADG_11656"/>
<feature type="compositionally biased region" description="Basic and acidic residues" evidence="1">
    <location>
        <begin position="49"/>
        <end position="62"/>
    </location>
</feature>
<dbReference type="AlphaFoldDB" id="A0A1D2JPI0"/>
<evidence type="ECO:0000313" key="2">
    <source>
        <dbReference type="EMBL" id="ODH45097.1"/>
    </source>
</evidence>
<feature type="compositionally biased region" description="Basic and acidic residues" evidence="1">
    <location>
        <begin position="75"/>
        <end position="89"/>
    </location>
</feature>
<protein>
    <submittedName>
        <fullName evidence="2">Uncharacterized protein</fullName>
    </submittedName>
</protein>
<feature type="compositionally biased region" description="Polar residues" evidence="1">
    <location>
        <begin position="37"/>
        <end position="48"/>
    </location>
</feature>
<dbReference type="Proteomes" id="UP000242814">
    <property type="component" value="Unassembled WGS sequence"/>
</dbReference>
<dbReference type="VEuPathDB" id="FungiDB:PABG_01639"/>
<proteinExistence type="predicted"/>
<reference evidence="2 3" key="1">
    <citation type="submission" date="2016-06" db="EMBL/GenBank/DDBJ databases">
        <authorList>
            <person name="Kjaerup R.B."/>
            <person name="Dalgaard T.S."/>
            <person name="Juul-Madsen H.R."/>
        </authorList>
    </citation>
    <scope>NUCLEOTIDE SEQUENCE [LARGE SCALE GENOMIC DNA]</scope>
    <source>
        <strain evidence="2 3">Pb300</strain>
    </source>
</reference>
<organism evidence="2 3">
    <name type="scientific">Paracoccidioides brasiliensis</name>
    <dbReference type="NCBI Taxonomy" id="121759"/>
    <lineage>
        <taxon>Eukaryota</taxon>
        <taxon>Fungi</taxon>
        <taxon>Dikarya</taxon>
        <taxon>Ascomycota</taxon>
        <taxon>Pezizomycotina</taxon>
        <taxon>Eurotiomycetes</taxon>
        <taxon>Eurotiomycetidae</taxon>
        <taxon>Onygenales</taxon>
        <taxon>Ajellomycetaceae</taxon>
        <taxon>Paracoccidioides</taxon>
    </lineage>
</organism>
<sequence>MKHPIFLIALHENTLMRYEHLNQSERIALTDPPESKSIPNSSAAIQSENRCRDLTVAEEERPVATSSPDASRSYLKHDHGRKTGVDKWRGFGVPSEVSKVAIEQDKKAKSKL</sequence>
<comment type="caution">
    <text evidence="2">The sequence shown here is derived from an EMBL/GenBank/DDBJ whole genome shotgun (WGS) entry which is preliminary data.</text>
</comment>
<name>A0A1D2JPI0_PARBR</name>
<evidence type="ECO:0000313" key="3">
    <source>
        <dbReference type="Proteomes" id="UP000242814"/>
    </source>
</evidence>
<evidence type="ECO:0000256" key="1">
    <source>
        <dbReference type="SAM" id="MobiDB-lite"/>
    </source>
</evidence>
<accession>A0A1D2JPI0</accession>
<dbReference type="EMBL" id="LZYO01000007">
    <property type="protein sequence ID" value="ODH45097.1"/>
    <property type="molecule type" value="Genomic_DNA"/>
</dbReference>